<evidence type="ECO:0000313" key="3">
    <source>
        <dbReference type="EMBL" id="PWL53126.1"/>
    </source>
</evidence>
<dbReference type="SUPFAM" id="SSF50249">
    <property type="entry name" value="Nucleic acid-binding proteins"/>
    <property type="match status" value="1"/>
</dbReference>
<dbReference type="GO" id="GO:0006310">
    <property type="term" value="P:DNA recombination"/>
    <property type="evidence" value="ECO:0007669"/>
    <property type="project" value="InterPro"/>
</dbReference>
<sequence length="40" mass="4765">VWIEPNLVCIVQYMPSNKEGMRQPVCKGIREDKEKKECRE</sequence>
<keyword evidence="3" id="KW-0436">Ligase</keyword>
<organism evidence="3 4">
    <name type="scientific">Clostridium cadaveris</name>
    <dbReference type="NCBI Taxonomy" id="1529"/>
    <lineage>
        <taxon>Bacteria</taxon>
        <taxon>Bacillati</taxon>
        <taxon>Bacillota</taxon>
        <taxon>Clostridia</taxon>
        <taxon>Eubacteriales</taxon>
        <taxon>Clostridiaceae</taxon>
        <taxon>Clostridium</taxon>
    </lineage>
</organism>
<dbReference type="Pfam" id="PF04679">
    <property type="entry name" value="DNA_ligase_A_C"/>
    <property type="match status" value="1"/>
</dbReference>
<protein>
    <recommendedName>
        <fullName evidence="1">DNA ligase (ATP)</fullName>
        <ecNumber evidence="1">6.5.1.1</ecNumber>
    </recommendedName>
</protein>
<dbReference type="GO" id="GO:0003910">
    <property type="term" value="F:DNA ligase (ATP) activity"/>
    <property type="evidence" value="ECO:0007669"/>
    <property type="project" value="UniProtKB-EC"/>
</dbReference>
<feature type="domain" description="DNA ligase ATP-dependent C-terminal" evidence="2">
    <location>
        <begin position="1"/>
        <end position="33"/>
    </location>
</feature>
<dbReference type="EC" id="6.5.1.1" evidence="1"/>
<evidence type="ECO:0000313" key="4">
    <source>
        <dbReference type="Proteomes" id="UP000246114"/>
    </source>
</evidence>
<evidence type="ECO:0000259" key="2">
    <source>
        <dbReference type="Pfam" id="PF04679"/>
    </source>
</evidence>
<comment type="caution">
    <text evidence="3">The sequence shown here is derived from an EMBL/GenBank/DDBJ whole genome shotgun (WGS) entry which is preliminary data.</text>
</comment>
<gene>
    <name evidence="3" type="ORF">DBY38_08570</name>
</gene>
<feature type="non-terminal residue" evidence="3">
    <location>
        <position position="1"/>
    </location>
</feature>
<name>A0A316M450_9CLOT</name>
<dbReference type="EMBL" id="QAMZ01000042">
    <property type="protein sequence ID" value="PWL53126.1"/>
    <property type="molecule type" value="Genomic_DNA"/>
</dbReference>
<reference evidence="3 4" key="1">
    <citation type="submission" date="2018-03" db="EMBL/GenBank/DDBJ databases">
        <title>The uncultured portion of the human microbiome is neutrally assembled.</title>
        <authorList>
            <person name="Jeraldo P."/>
            <person name="Boardman L."/>
            <person name="White B.A."/>
            <person name="Nelson H."/>
            <person name="Goldenfeld N."/>
            <person name="Chia N."/>
        </authorList>
    </citation>
    <scope>NUCLEOTIDE SEQUENCE [LARGE SCALE GENOMIC DNA]</scope>
    <source>
        <strain evidence="3">CIM:MAG 903</strain>
    </source>
</reference>
<dbReference type="InterPro" id="IPR012309">
    <property type="entry name" value="DNA_ligase_ATP-dep_C"/>
</dbReference>
<dbReference type="InterPro" id="IPR012340">
    <property type="entry name" value="NA-bd_OB-fold"/>
</dbReference>
<dbReference type="Gene3D" id="2.40.50.140">
    <property type="entry name" value="Nucleic acid-binding proteins"/>
    <property type="match status" value="1"/>
</dbReference>
<dbReference type="Proteomes" id="UP000246114">
    <property type="component" value="Unassembled WGS sequence"/>
</dbReference>
<proteinExistence type="predicted"/>
<dbReference type="AlphaFoldDB" id="A0A316M450"/>
<accession>A0A316M450</accession>
<dbReference type="GO" id="GO:0006281">
    <property type="term" value="P:DNA repair"/>
    <property type="evidence" value="ECO:0007669"/>
    <property type="project" value="InterPro"/>
</dbReference>
<evidence type="ECO:0000256" key="1">
    <source>
        <dbReference type="ARBA" id="ARBA00012727"/>
    </source>
</evidence>